<comment type="caution">
    <text evidence="3">The sequence shown here is derived from an EMBL/GenBank/DDBJ whole genome shotgun (WGS) entry which is preliminary data.</text>
</comment>
<sequence>MGRVFSRGSGADAESDIATDVHADTDIDGGADGRSGFQPEADEGADPGAGAPVDPDAGGYTGADAGPYIDPDAGPHSDPDAEAGYDPETDGAEESFFGMQSEGLVLTALALGPGIRRLGRVCLAVALGLGVLFWAVLAALYGYRLFQGAQANPDMPHLPDGRPWTAYYLVGALWAVGVGVWGLATRGSGPRLVWCFSCLVTAFFWPMGMAASVAAVAIRRPGAAMSRRLLLAGLAVLVAAGGLAWRVDAPSVDPRQTTVGADGDLLGTWHSRAGMSVELRVDGTFAASALSGGGLRSGEPVPASSGRWESESADGHSGVRLLVDGDLSDSLWFDLYKAGPDLVLCSTSDPDEPCQVALRRY</sequence>
<keyword evidence="2" id="KW-0812">Transmembrane</keyword>
<feature type="transmembrane region" description="Helical" evidence="2">
    <location>
        <begin position="166"/>
        <end position="185"/>
    </location>
</feature>
<evidence type="ECO:0000256" key="1">
    <source>
        <dbReference type="SAM" id="MobiDB-lite"/>
    </source>
</evidence>
<feature type="compositionally biased region" description="Low complexity" evidence="1">
    <location>
        <begin position="46"/>
        <end position="58"/>
    </location>
</feature>
<reference evidence="4" key="1">
    <citation type="journal article" date="2019" name="Int. J. Syst. Evol. Microbiol.">
        <title>The Global Catalogue of Microorganisms (GCM) 10K type strain sequencing project: providing services to taxonomists for standard genome sequencing and annotation.</title>
        <authorList>
            <consortium name="The Broad Institute Genomics Platform"/>
            <consortium name="The Broad Institute Genome Sequencing Center for Infectious Disease"/>
            <person name="Wu L."/>
            <person name="Ma J."/>
        </authorList>
    </citation>
    <scope>NUCLEOTIDE SEQUENCE [LARGE SCALE GENOMIC DNA]</scope>
    <source>
        <strain evidence="4">JCM 16013</strain>
    </source>
</reference>
<gene>
    <name evidence="3" type="ORF">GCM10009838_85010</name>
</gene>
<name>A0ABP5ERP8_9ACTN</name>
<feature type="transmembrane region" description="Helical" evidence="2">
    <location>
        <begin position="121"/>
        <end position="146"/>
    </location>
</feature>
<feature type="transmembrane region" description="Helical" evidence="2">
    <location>
        <begin position="229"/>
        <end position="247"/>
    </location>
</feature>
<dbReference type="Proteomes" id="UP001499854">
    <property type="component" value="Unassembled WGS sequence"/>
</dbReference>
<keyword evidence="2" id="KW-0472">Membrane</keyword>
<evidence type="ECO:0000313" key="4">
    <source>
        <dbReference type="Proteomes" id="UP001499854"/>
    </source>
</evidence>
<evidence type="ECO:0000256" key="2">
    <source>
        <dbReference type="SAM" id="Phobius"/>
    </source>
</evidence>
<keyword evidence="4" id="KW-1185">Reference proteome</keyword>
<feature type="region of interest" description="Disordered" evidence="1">
    <location>
        <begin position="293"/>
        <end position="313"/>
    </location>
</feature>
<organism evidence="3 4">
    <name type="scientific">Catenulispora subtropica</name>
    <dbReference type="NCBI Taxonomy" id="450798"/>
    <lineage>
        <taxon>Bacteria</taxon>
        <taxon>Bacillati</taxon>
        <taxon>Actinomycetota</taxon>
        <taxon>Actinomycetes</taxon>
        <taxon>Catenulisporales</taxon>
        <taxon>Catenulisporaceae</taxon>
        <taxon>Catenulispora</taxon>
    </lineage>
</organism>
<proteinExistence type="predicted"/>
<keyword evidence="2" id="KW-1133">Transmembrane helix</keyword>
<feature type="region of interest" description="Disordered" evidence="1">
    <location>
        <begin position="1"/>
        <end position="93"/>
    </location>
</feature>
<dbReference type="EMBL" id="BAAAQM010000088">
    <property type="protein sequence ID" value="GAA2005759.1"/>
    <property type="molecule type" value="Genomic_DNA"/>
</dbReference>
<accession>A0ABP5ERP8</accession>
<protein>
    <submittedName>
        <fullName evidence="3">Uncharacterized protein</fullName>
    </submittedName>
</protein>
<evidence type="ECO:0000313" key="3">
    <source>
        <dbReference type="EMBL" id="GAA2005759.1"/>
    </source>
</evidence>
<feature type="transmembrane region" description="Helical" evidence="2">
    <location>
        <begin position="192"/>
        <end position="217"/>
    </location>
</feature>
<feature type="compositionally biased region" description="Acidic residues" evidence="1">
    <location>
        <begin position="80"/>
        <end position="93"/>
    </location>
</feature>